<protein>
    <recommendedName>
        <fullName evidence="1">HTH rpiR-type domain-containing protein</fullName>
    </recommendedName>
</protein>
<dbReference type="PANTHER" id="PTHR30514">
    <property type="entry name" value="GLUCOKINASE"/>
    <property type="match status" value="1"/>
</dbReference>
<dbReference type="GO" id="GO:0097367">
    <property type="term" value="F:carbohydrate derivative binding"/>
    <property type="evidence" value="ECO:0007669"/>
    <property type="project" value="InterPro"/>
</dbReference>
<name>A0A1Y0L274_9MOLU</name>
<evidence type="ECO:0000259" key="1">
    <source>
        <dbReference type="PROSITE" id="PS51071"/>
    </source>
</evidence>
<dbReference type="Proteomes" id="UP000231179">
    <property type="component" value="Chromosome"/>
</dbReference>
<organism evidence="2 3">
    <name type="scientific">Spiroplasma clarkii</name>
    <dbReference type="NCBI Taxonomy" id="2139"/>
    <lineage>
        <taxon>Bacteria</taxon>
        <taxon>Bacillati</taxon>
        <taxon>Mycoplasmatota</taxon>
        <taxon>Mollicutes</taxon>
        <taxon>Entomoplasmatales</taxon>
        <taxon>Spiroplasmataceae</taxon>
        <taxon>Spiroplasma</taxon>
    </lineage>
</organism>
<dbReference type="PROSITE" id="PS51071">
    <property type="entry name" value="HTH_RPIR"/>
    <property type="match status" value="1"/>
</dbReference>
<dbReference type="Gene3D" id="1.10.10.10">
    <property type="entry name" value="Winged helix-like DNA-binding domain superfamily/Winged helix DNA-binding domain"/>
    <property type="match status" value="1"/>
</dbReference>
<dbReference type="InterPro" id="IPR000281">
    <property type="entry name" value="HTH_RpiR"/>
</dbReference>
<dbReference type="Gene3D" id="3.40.50.10490">
    <property type="entry name" value="Glucose-6-phosphate isomerase like protein, domain 1"/>
    <property type="match status" value="1"/>
</dbReference>
<reference evidence="2 3" key="1">
    <citation type="submission" date="2017-11" db="EMBL/GenBank/DDBJ databases">
        <title>Complete genome sequence of Spiroplasma clarkii CN-5 (DSM 19994).</title>
        <authorList>
            <person name="Tsai Y.-M."/>
            <person name="Chang A."/>
            <person name="Lo W.-S."/>
            <person name="Kuo C.-H."/>
        </authorList>
    </citation>
    <scope>NUCLEOTIDE SEQUENCE [LARGE SCALE GENOMIC DNA]</scope>
    <source>
        <strain evidence="2 3">CN-5</strain>
    </source>
</reference>
<accession>A0A1Y0L274</accession>
<dbReference type="InterPro" id="IPR036388">
    <property type="entry name" value="WH-like_DNA-bd_sf"/>
</dbReference>
<dbReference type="InterPro" id="IPR047640">
    <property type="entry name" value="RpiR-like"/>
</dbReference>
<dbReference type="OrthoDB" id="397713at2"/>
<dbReference type="GO" id="GO:0003677">
    <property type="term" value="F:DNA binding"/>
    <property type="evidence" value="ECO:0007669"/>
    <property type="project" value="InterPro"/>
</dbReference>
<dbReference type="SUPFAM" id="SSF46689">
    <property type="entry name" value="Homeodomain-like"/>
    <property type="match status" value="1"/>
</dbReference>
<dbReference type="PANTHER" id="PTHR30514:SF10">
    <property type="entry name" value="MURR_RPIR FAMILY TRANSCRIPTIONAL REGULATOR"/>
    <property type="match status" value="1"/>
</dbReference>
<dbReference type="Pfam" id="PF01418">
    <property type="entry name" value="HTH_6"/>
    <property type="match status" value="1"/>
</dbReference>
<gene>
    <name evidence="2" type="ORF">SCLAR_v1c08740</name>
</gene>
<feature type="domain" description="HTH rpiR-type" evidence="1">
    <location>
        <begin position="6"/>
        <end position="82"/>
    </location>
</feature>
<dbReference type="KEGG" id="scla:SCLARK_001278"/>
<dbReference type="GO" id="GO:0003700">
    <property type="term" value="F:DNA-binding transcription factor activity"/>
    <property type="evidence" value="ECO:0007669"/>
    <property type="project" value="InterPro"/>
</dbReference>
<dbReference type="InterPro" id="IPR009057">
    <property type="entry name" value="Homeodomain-like_sf"/>
</dbReference>
<dbReference type="EMBL" id="CP024870">
    <property type="protein sequence ID" value="ATX71182.1"/>
    <property type="molecule type" value="Genomic_DNA"/>
</dbReference>
<sequence>MDEKVSLLYKIEEIKKNGQNPVYKSIAGAVLLNLPRIGELKVSTIAKTAQVSTSSVTRFSQMLGASGFKELAFSLVWERDLQTKNYRSEIVENVSNISHKLPEVEKLFVSKLWTANRSDCKSICNIASVLKQNKVVFLFGTGEYAQLLQIFKNDLMWEDKTIIFSSDLDNQVHYSKNISKNDVAFFVDDAMIGNEFLEILKNVQAKTNKICMLTFNSRIFEPNIYWLNLLAISGKNKVAKLAFVILVLKTIIALMGGEKLNV</sequence>
<evidence type="ECO:0000313" key="3">
    <source>
        <dbReference type="Proteomes" id="UP000231179"/>
    </source>
</evidence>
<keyword evidence="3" id="KW-1185">Reference proteome</keyword>
<evidence type="ECO:0000313" key="2">
    <source>
        <dbReference type="EMBL" id="ATX71182.1"/>
    </source>
</evidence>
<dbReference type="RefSeq" id="WP_100254723.1">
    <property type="nucleotide sequence ID" value="NZ_CP015819.1"/>
</dbReference>
<dbReference type="AlphaFoldDB" id="A0A1Y0L274"/>
<proteinExistence type="predicted"/>